<keyword evidence="1" id="KW-0732">Signal</keyword>
<reference evidence="3 4" key="1">
    <citation type="submission" date="2018-03" db="EMBL/GenBank/DDBJ databases">
        <title>Genomic Encyclopedia of Archaeal and Bacterial Type Strains, Phase II (KMG-II): from individual species to whole genera.</title>
        <authorList>
            <person name="Goeker M."/>
        </authorList>
    </citation>
    <scope>NUCLEOTIDE SEQUENCE [LARGE SCALE GENOMIC DNA]</scope>
    <source>
        <strain evidence="3 4">DSM 28354</strain>
    </source>
</reference>
<accession>A0A2T0TN11</accession>
<proteinExistence type="predicted"/>
<dbReference type="Gene3D" id="2.160.20.120">
    <property type="match status" value="1"/>
</dbReference>
<feature type="domain" description="Putative auto-transporter adhesin head GIN" evidence="2">
    <location>
        <begin position="44"/>
        <end position="225"/>
    </location>
</feature>
<evidence type="ECO:0000313" key="3">
    <source>
        <dbReference type="EMBL" id="PRY47056.1"/>
    </source>
</evidence>
<gene>
    <name evidence="3" type="ORF">CLV58_101120</name>
</gene>
<evidence type="ECO:0000259" key="2">
    <source>
        <dbReference type="Pfam" id="PF10988"/>
    </source>
</evidence>
<name>A0A2T0TN11_9BACT</name>
<feature type="signal peptide" evidence="1">
    <location>
        <begin position="1"/>
        <end position="21"/>
    </location>
</feature>
<dbReference type="AlphaFoldDB" id="A0A2T0TN11"/>
<organism evidence="3 4">
    <name type="scientific">Spirosoma oryzae</name>
    <dbReference type="NCBI Taxonomy" id="1469603"/>
    <lineage>
        <taxon>Bacteria</taxon>
        <taxon>Pseudomonadati</taxon>
        <taxon>Bacteroidota</taxon>
        <taxon>Cytophagia</taxon>
        <taxon>Cytophagales</taxon>
        <taxon>Cytophagaceae</taxon>
        <taxon>Spirosoma</taxon>
    </lineage>
</organism>
<keyword evidence="4" id="KW-1185">Reference proteome</keyword>
<sequence>MKKTRVLFLLSLLIFSAPLFAQRTGDGIVGSRNITEETRTVASYDRLLVDYTINVRIADGEPGTVLLSGEDNVLPYVQIAVNNGELSVGLSRKANFKDTRPVTVTIHRAALRSIQAKTACTITADVPVVADQLTVSLDEASRLMADLAVQQLTVTLQAASSITLRGKAQRASFQLEGASRVAAEQLRIAKADLTLNGASHANIDVTDNLSASADGVSKITYSGSPTIDAQRTAGLSTIKRRQ</sequence>
<dbReference type="Proteomes" id="UP000238375">
    <property type="component" value="Unassembled WGS sequence"/>
</dbReference>
<evidence type="ECO:0000256" key="1">
    <source>
        <dbReference type="SAM" id="SignalP"/>
    </source>
</evidence>
<dbReference type="OrthoDB" id="947409at2"/>
<dbReference type="Pfam" id="PF10988">
    <property type="entry name" value="DUF2807"/>
    <property type="match status" value="1"/>
</dbReference>
<evidence type="ECO:0000313" key="4">
    <source>
        <dbReference type="Proteomes" id="UP000238375"/>
    </source>
</evidence>
<dbReference type="RefSeq" id="WP_106135818.1">
    <property type="nucleotide sequence ID" value="NZ_PVTE01000001.1"/>
</dbReference>
<protein>
    <submittedName>
        <fullName evidence="3">Uncharacterized protein YgiM (DUF1202 family)</fullName>
    </submittedName>
</protein>
<feature type="chain" id="PRO_5015568893" evidence="1">
    <location>
        <begin position="22"/>
        <end position="242"/>
    </location>
</feature>
<dbReference type="EMBL" id="PVTE01000001">
    <property type="protein sequence ID" value="PRY47056.1"/>
    <property type="molecule type" value="Genomic_DNA"/>
</dbReference>
<dbReference type="InterPro" id="IPR021255">
    <property type="entry name" value="DUF2807"/>
</dbReference>
<comment type="caution">
    <text evidence="3">The sequence shown here is derived from an EMBL/GenBank/DDBJ whole genome shotgun (WGS) entry which is preliminary data.</text>
</comment>